<name>A0A1R0GPZ1_9FUNG</name>
<dbReference type="Gene3D" id="3.60.10.10">
    <property type="entry name" value="Endonuclease/exonuclease/phosphatase"/>
    <property type="match status" value="1"/>
</dbReference>
<dbReference type="SUPFAM" id="SSF56219">
    <property type="entry name" value="DNase I-like"/>
    <property type="match status" value="1"/>
</dbReference>
<gene>
    <name evidence="2" type="ORF">AYI68_g6992</name>
</gene>
<dbReference type="OrthoDB" id="5579505at2759"/>
<protein>
    <recommendedName>
        <fullName evidence="1">Endonuclease/exonuclease/phosphatase domain-containing protein</fullName>
    </recommendedName>
</protein>
<evidence type="ECO:0000313" key="3">
    <source>
        <dbReference type="Proteomes" id="UP000187455"/>
    </source>
</evidence>
<reference evidence="2 3" key="1">
    <citation type="journal article" date="2016" name="Mol. Biol. Evol.">
        <title>Genome-Wide Survey of Gut Fungi (Harpellales) Reveals the First Horizontally Transferred Ubiquitin Gene from a Mosquito Host.</title>
        <authorList>
            <person name="Wang Y."/>
            <person name="White M.M."/>
            <person name="Kvist S."/>
            <person name="Moncalvo J.M."/>
        </authorList>
    </citation>
    <scope>NUCLEOTIDE SEQUENCE [LARGE SCALE GENOMIC DNA]</scope>
    <source>
        <strain evidence="2 3">ALG-7-W6</strain>
    </source>
</reference>
<keyword evidence="3" id="KW-1185">Reference proteome</keyword>
<dbReference type="PANTHER" id="PTHR19446">
    <property type="entry name" value="REVERSE TRANSCRIPTASES"/>
    <property type="match status" value="1"/>
</dbReference>
<dbReference type="Proteomes" id="UP000187455">
    <property type="component" value="Unassembled WGS sequence"/>
</dbReference>
<proteinExistence type="predicted"/>
<dbReference type="InterPro" id="IPR005135">
    <property type="entry name" value="Endo/exonuclease/phosphatase"/>
</dbReference>
<dbReference type="AlphaFoldDB" id="A0A1R0GPZ1"/>
<feature type="non-terminal residue" evidence="2">
    <location>
        <position position="544"/>
    </location>
</feature>
<dbReference type="EMBL" id="LSSL01005241">
    <property type="protein sequence ID" value="OLY78950.1"/>
    <property type="molecule type" value="Genomic_DNA"/>
</dbReference>
<evidence type="ECO:0000259" key="1">
    <source>
        <dbReference type="Pfam" id="PF03372"/>
    </source>
</evidence>
<organism evidence="2 3">
    <name type="scientific">Smittium mucronatum</name>
    <dbReference type="NCBI Taxonomy" id="133383"/>
    <lineage>
        <taxon>Eukaryota</taxon>
        <taxon>Fungi</taxon>
        <taxon>Fungi incertae sedis</taxon>
        <taxon>Zoopagomycota</taxon>
        <taxon>Kickxellomycotina</taxon>
        <taxon>Harpellomycetes</taxon>
        <taxon>Harpellales</taxon>
        <taxon>Legeriomycetaceae</taxon>
        <taxon>Smittium</taxon>
    </lineage>
</organism>
<dbReference type="Pfam" id="PF03372">
    <property type="entry name" value="Exo_endo_phos"/>
    <property type="match status" value="1"/>
</dbReference>
<accession>A0A1R0GPZ1</accession>
<dbReference type="GO" id="GO:0003824">
    <property type="term" value="F:catalytic activity"/>
    <property type="evidence" value="ECO:0007669"/>
    <property type="project" value="InterPro"/>
</dbReference>
<dbReference type="InterPro" id="IPR036691">
    <property type="entry name" value="Endo/exonu/phosph_ase_sf"/>
</dbReference>
<sequence length="544" mass="62731">MEINKKFRKKISSDKKNVNLGKMKLKVMTFNIRGVKSAKPELELLLQKSKPDILLIQETFLSKKSYRCRIPGYTTIESKTELTKGGNGLLIGVRNQSGLVLSEFINYPTWMVGLVQGKTKRNENFRINVVNVHMPSWGIRKKRTMNEIQSFLKNRNGTKDAIIFAGDFNMDIVRSDQFLKKSGIDFEHSRVSNSSGSRWNKNDMGRMIDHIFYYRIGSRPNWCIANKYLNISDHFPITTEWDISAITRPPKKRKINVKKMELVKDQLISSNRFDLLATDRIDINQSTKELIDTIWEETDRLGAITDLTDPSEEKKIFLSTKTIKKIKKKQKVFRLFTKSKIDIETYIKAKNVAEKSKKQDSKKFYEKKLMKLNEYLTTNESQKMWNFIKFSTGKIKTSITAGPVLDPNNVLITDSESKLKVWETHFKNLAKDSTGNSRTTEKWESLLNNDVQIFPECDDSITWYDITSALKNIPNNKSPGMDGIPNEVWKLVSSEASPTSKVARIIFRILKIIWDTGKIPETMTTSIIVPVPKKGNLQDPNNYR</sequence>
<comment type="caution">
    <text evidence="2">The sequence shown here is derived from an EMBL/GenBank/DDBJ whole genome shotgun (WGS) entry which is preliminary data.</text>
</comment>
<feature type="domain" description="Endonuclease/exonuclease/phosphatase" evidence="1">
    <location>
        <begin position="28"/>
        <end position="234"/>
    </location>
</feature>
<dbReference type="STRING" id="133383.A0A1R0GPZ1"/>
<evidence type="ECO:0000313" key="2">
    <source>
        <dbReference type="EMBL" id="OLY78950.1"/>
    </source>
</evidence>